<dbReference type="SUPFAM" id="SSF74650">
    <property type="entry name" value="Galactose mutarotase-like"/>
    <property type="match status" value="1"/>
</dbReference>
<dbReference type="GO" id="GO:0030246">
    <property type="term" value="F:carbohydrate binding"/>
    <property type="evidence" value="ECO:0007669"/>
    <property type="project" value="InterPro"/>
</dbReference>
<dbReference type="InterPro" id="IPR011013">
    <property type="entry name" value="Gal_mutarotase_sf_dom"/>
</dbReference>
<reference evidence="7 8" key="1">
    <citation type="submission" date="2017-05" db="EMBL/GenBank/DDBJ databases">
        <title>Bifidobacterium vansinderenii sp. nov.</title>
        <authorList>
            <person name="Lugli G.A."/>
            <person name="Duranti S."/>
            <person name="Mangifesta M."/>
        </authorList>
    </citation>
    <scope>NUCLEOTIDE SEQUENCE [LARGE SCALE GENOMIC DNA]</scope>
    <source>
        <strain evidence="7 8">Tam10B</strain>
    </source>
</reference>
<dbReference type="Pfam" id="PF13802">
    <property type="entry name" value="Gal_mutarotas_2"/>
    <property type="match status" value="1"/>
</dbReference>
<feature type="domain" description="Glycoside hydrolase family 31 TIM barrel" evidence="3">
    <location>
        <begin position="258"/>
        <end position="588"/>
    </location>
</feature>
<comment type="caution">
    <text evidence="7">The sequence shown here is derived from an EMBL/GenBank/DDBJ whole genome shotgun (WGS) entry which is preliminary data.</text>
</comment>
<keyword evidence="2" id="KW-0378">Hydrolase</keyword>
<evidence type="ECO:0000256" key="2">
    <source>
        <dbReference type="RuleBase" id="RU361185"/>
    </source>
</evidence>
<evidence type="ECO:0000313" key="8">
    <source>
        <dbReference type="Proteomes" id="UP000215433"/>
    </source>
</evidence>
<accession>A0A229VX95</accession>
<dbReference type="InterPro" id="IPR017853">
    <property type="entry name" value="GH"/>
</dbReference>
<organism evidence="7 8">
    <name type="scientific">Bifidobacterium vansinderenii</name>
    <dbReference type="NCBI Taxonomy" id="1984871"/>
    <lineage>
        <taxon>Bacteria</taxon>
        <taxon>Bacillati</taxon>
        <taxon>Actinomycetota</taxon>
        <taxon>Actinomycetes</taxon>
        <taxon>Bifidobacteriales</taxon>
        <taxon>Bifidobacteriaceae</taxon>
        <taxon>Bifidobacterium</taxon>
    </lineage>
</organism>
<gene>
    <name evidence="7" type="ORF">Tam10B_1630</name>
</gene>
<comment type="similarity">
    <text evidence="1 2">Belongs to the glycosyl hydrolase 31 family.</text>
</comment>
<evidence type="ECO:0000256" key="1">
    <source>
        <dbReference type="ARBA" id="ARBA00007806"/>
    </source>
</evidence>
<dbReference type="InterPro" id="IPR000322">
    <property type="entry name" value="Glyco_hydro_31_TIM"/>
</dbReference>
<dbReference type="SUPFAM" id="SSF51445">
    <property type="entry name" value="(Trans)glycosidases"/>
    <property type="match status" value="1"/>
</dbReference>
<dbReference type="OrthoDB" id="176168at2"/>
<dbReference type="Gene3D" id="2.60.40.1180">
    <property type="entry name" value="Golgi alpha-mannosidase II"/>
    <property type="match status" value="2"/>
</dbReference>
<feature type="domain" description="DUF5110" evidence="5">
    <location>
        <begin position="700"/>
        <end position="765"/>
    </location>
</feature>
<dbReference type="Gene3D" id="2.60.40.1760">
    <property type="entry name" value="glycosyl hydrolase (family 31)"/>
    <property type="match status" value="1"/>
</dbReference>
<dbReference type="InterPro" id="IPR033403">
    <property type="entry name" value="DUF5110"/>
</dbReference>
<dbReference type="GO" id="GO:0005975">
    <property type="term" value="P:carbohydrate metabolic process"/>
    <property type="evidence" value="ECO:0007669"/>
    <property type="project" value="InterPro"/>
</dbReference>
<dbReference type="CDD" id="cd06599">
    <property type="entry name" value="GH31_glycosidase_Aec37"/>
    <property type="match status" value="1"/>
</dbReference>
<evidence type="ECO:0000259" key="3">
    <source>
        <dbReference type="Pfam" id="PF01055"/>
    </source>
</evidence>
<dbReference type="EMBL" id="NEWD01000021">
    <property type="protein sequence ID" value="OXN00156.1"/>
    <property type="molecule type" value="Genomic_DNA"/>
</dbReference>
<dbReference type="Pfam" id="PF01055">
    <property type="entry name" value="Glyco_hydro_31_2nd"/>
    <property type="match status" value="1"/>
</dbReference>
<proteinExistence type="inferred from homology"/>
<dbReference type="PANTHER" id="PTHR22762">
    <property type="entry name" value="ALPHA-GLUCOSIDASE"/>
    <property type="match status" value="1"/>
</dbReference>
<dbReference type="InterPro" id="IPR013780">
    <property type="entry name" value="Glyco_hydro_b"/>
</dbReference>
<keyword evidence="2" id="KW-0326">Glycosidase</keyword>
<sequence>MKISTLLTGLENHGDHLDVTTNGAKFQVYLIDENIIRIRSTFKDEFPEELNYALVKTAWADASDELMAGERTRVEPIAIELTEPEPGVHAASTGKYTLRIHTDPFAFEIVDEDGNVLHSDLPGRSFMEDSLGRPTHYVKMGDHNYFYGFGEKSGELNKIRRRMRMHNTDSLGWDASKSDPLYKMIPFYINFDSERKLTHGLFYNNSADSVFDMDCEHSNYWLRYSYFQAEAGDIDLYFIGGPTIKDVVEHYTDLTGKTAMMPLSSLGYMGSTMFYTELDKDCDKAIEDFVDTCAKYGIPVDGFFLSSGYTSGEDGKRYVYNWNYDRFPSPSGFVEALEEKGVQVSPNIKPGMLNTHYLTDEFEQARAYVRTADDSASQVDRYWGGPAHFVDFTSPAGRAKWSEHMTKQLLDNGIRWIWNDNNEYEIADNDAITEAEGLKRPIGEMKPLMSTLMAKTAHTAIEAFDADVRPYVTNRAGYAGIQRYAQTWCGDNGTTWTNLKYNVPTILGMGLSGVANQGADIGGFDGHAPEPELFVRWVQNGVFQPRFSIHSCNTDNTVTEPWMYPEYTHYIADAIRLRYQLAPYYYSLLHEASVTGAPIMRPLVYEFQDDPNTWNESFEFMIGSSLLVANVLDKGAESIDVYLPAGTDWYDFESRQWLAGGQTITVPVTLASIPMFLRAGSIVPQCPGLTNLHNQTIDHLTLLVEPGEKTEFGLYEDDGVTRAYEHGDYLNTAVTVTPSADGVDIDFAREGAFETRVKTMELEVLCRRIAPLSAEVAGRTIPRFLNYDKFLAADEGWFFDGQTRKALVRYANPSGDYRASLVFKAKDLVSI</sequence>
<protein>
    <submittedName>
        <fullName evidence="7">Alpha-glucosidase</fullName>
    </submittedName>
</protein>
<dbReference type="Gene3D" id="3.20.20.80">
    <property type="entry name" value="Glycosidases"/>
    <property type="match status" value="1"/>
</dbReference>
<dbReference type="Proteomes" id="UP000215433">
    <property type="component" value="Unassembled WGS sequence"/>
</dbReference>
<keyword evidence="8" id="KW-1185">Reference proteome</keyword>
<evidence type="ECO:0000313" key="7">
    <source>
        <dbReference type="EMBL" id="OXN00156.1"/>
    </source>
</evidence>
<dbReference type="InterPro" id="IPR048395">
    <property type="entry name" value="Glyco_hydro_31_C"/>
</dbReference>
<dbReference type="PANTHER" id="PTHR22762:SF165">
    <property type="entry name" value="PUTATIVE (AFU_ORTHOLOGUE AFUA_1G06560)-RELATED"/>
    <property type="match status" value="1"/>
</dbReference>
<evidence type="ECO:0000259" key="6">
    <source>
        <dbReference type="Pfam" id="PF21365"/>
    </source>
</evidence>
<name>A0A229VX95_9BIFI</name>
<dbReference type="GO" id="GO:0004553">
    <property type="term" value="F:hydrolase activity, hydrolyzing O-glycosyl compounds"/>
    <property type="evidence" value="ECO:0007669"/>
    <property type="project" value="InterPro"/>
</dbReference>
<dbReference type="InterPro" id="IPR025887">
    <property type="entry name" value="Glyco_hydro_31_N_dom"/>
</dbReference>
<evidence type="ECO:0000259" key="5">
    <source>
        <dbReference type="Pfam" id="PF17137"/>
    </source>
</evidence>
<dbReference type="SUPFAM" id="SSF51011">
    <property type="entry name" value="Glycosyl hydrolase domain"/>
    <property type="match status" value="1"/>
</dbReference>
<dbReference type="RefSeq" id="WP_093960771.1">
    <property type="nucleotide sequence ID" value="NZ_NEWD01000021.1"/>
</dbReference>
<feature type="domain" description="Glycosyl hydrolase family 31 C-terminal" evidence="6">
    <location>
        <begin position="596"/>
        <end position="683"/>
    </location>
</feature>
<dbReference type="Pfam" id="PF17137">
    <property type="entry name" value="DUF5110"/>
    <property type="match status" value="1"/>
</dbReference>
<feature type="domain" description="Glycoside hydrolase family 31 N-terminal" evidence="4">
    <location>
        <begin position="26"/>
        <end position="212"/>
    </location>
</feature>
<evidence type="ECO:0000259" key="4">
    <source>
        <dbReference type="Pfam" id="PF13802"/>
    </source>
</evidence>
<dbReference type="CDD" id="cd14752">
    <property type="entry name" value="GH31_N"/>
    <property type="match status" value="1"/>
</dbReference>
<dbReference type="Pfam" id="PF21365">
    <property type="entry name" value="Glyco_hydro_31_3rd"/>
    <property type="match status" value="1"/>
</dbReference>
<dbReference type="AlphaFoldDB" id="A0A229VX95"/>